<dbReference type="SUPFAM" id="SSF55931">
    <property type="entry name" value="Glutamine synthetase/guanido kinase"/>
    <property type="match status" value="1"/>
</dbReference>
<evidence type="ECO:0000256" key="4">
    <source>
        <dbReference type="ARBA" id="ARBA00022777"/>
    </source>
</evidence>
<feature type="domain" description="Phosphagen kinase C-terminal" evidence="7">
    <location>
        <begin position="1"/>
        <end position="114"/>
    </location>
</feature>
<sequence length="114" mass="13106">MKVFKIIRLKTGVVTLKLFSRLINAIDKIEERTPFSHNYRFGYLNFRPSNMGTTNRASVYIQMPKLAAYRRISEVAVAKYNLQARGAGGEHTESEGGIHISNKRNMVFTEYQTF</sequence>
<dbReference type="PANTHER" id="PTHR11547:SF38">
    <property type="entry name" value="ARGININE KINASE 1-RELATED"/>
    <property type="match status" value="1"/>
</dbReference>
<comment type="caution">
    <text evidence="6">Lacks conserved residue(s) required for the propagation of feature annotation.</text>
</comment>
<dbReference type="GO" id="GO:0005615">
    <property type="term" value="C:extracellular space"/>
    <property type="evidence" value="ECO:0007669"/>
    <property type="project" value="TreeGrafter"/>
</dbReference>
<dbReference type="GO" id="GO:0046314">
    <property type="term" value="P:phosphocreatine biosynthetic process"/>
    <property type="evidence" value="ECO:0007669"/>
    <property type="project" value="InterPro"/>
</dbReference>
<evidence type="ECO:0000256" key="2">
    <source>
        <dbReference type="ARBA" id="ARBA00022679"/>
    </source>
</evidence>
<dbReference type="Proteomes" id="UP001187531">
    <property type="component" value="Unassembled WGS sequence"/>
</dbReference>
<dbReference type="InterPro" id="IPR014746">
    <property type="entry name" value="Gln_synth/guanido_kin_cat_dom"/>
</dbReference>
<keyword evidence="9" id="KW-1185">Reference proteome</keyword>
<dbReference type="GO" id="GO:0004111">
    <property type="term" value="F:creatine kinase activity"/>
    <property type="evidence" value="ECO:0007669"/>
    <property type="project" value="InterPro"/>
</dbReference>
<keyword evidence="3 6" id="KW-0547">Nucleotide-binding</keyword>
<accession>A0AA88H4J1</accession>
<dbReference type="EMBL" id="JAVRJZ010000021">
    <property type="protein sequence ID" value="KAK2704725.1"/>
    <property type="molecule type" value="Genomic_DNA"/>
</dbReference>
<gene>
    <name evidence="8" type="ORF">QYM36_016939</name>
</gene>
<feature type="binding site" evidence="6">
    <location>
        <begin position="56"/>
        <end position="60"/>
    </location>
    <ligand>
        <name>ATP</name>
        <dbReference type="ChEBI" id="CHEBI:30616"/>
    </ligand>
</feature>
<keyword evidence="5 6" id="KW-0067">ATP-binding</keyword>
<dbReference type="InterPro" id="IPR022414">
    <property type="entry name" value="ATP-guanido_PTrfase_cat"/>
</dbReference>
<keyword evidence="2 6" id="KW-0808">Transferase</keyword>
<reference evidence="8" key="1">
    <citation type="submission" date="2023-07" db="EMBL/GenBank/DDBJ databases">
        <title>Chromosome-level genome assembly of Artemia franciscana.</title>
        <authorList>
            <person name="Jo E."/>
        </authorList>
    </citation>
    <scope>NUCLEOTIDE SEQUENCE</scope>
    <source>
        <tissue evidence="8">Whole body</tissue>
    </source>
</reference>
<evidence type="ECO:0000256" key="1">
    <source>
        <dbReference type="ARBA" id="ARBA00012230"/>
    </source>
</evidence>
<dbReference type="GO" id="GO:0005524">
    <property type="term" value="F:ATP binding"/>
    <property type="evidence" value="ECO:0007669"/>
    <property type="project" value="UniProtKB-UniRule"/>
</dbReference>
<comment type="caution">
    <text evidence="8">The sequence shown here is derived from an EMBL/GenBank/DDBJ whole genome shotgun (WGS) entry which is preliminary data.</text>
</comment>
<dbReference type="PROSITE" id="PS51510">
    <property type="entry name" value="PHOSPHAGEN_KINASE_C"/>
    <property type="match status" value="1"/>
</dbReference>
<protein>
    <recommendedName>
        <fullName evidence="1">arginine kinase</fullName>
        <ecNumber evidence="1">2.7.3.3</ecNumber>
    </recommendedName>
</protein>
<dbReference type="InterPro" id="IPR000749">
    <property type="entry name" value="ATP-guanido_PTrfase"/>
</dbReference>
<evidence type="ECO:0000259" key="7">
    <source>
        <dbReference type="PROSITE" id="PS51510"/>
    </source>
</evidence>
<dbReference type="AlphaFoldDB" id="A0AA88H4J1"/>
<name>A0AA88H4J1_ARTSF</name>
<dbReference type="EC" id="2.7.3.3" evidence="1"/>
<feature type="binding site" evidence="6">
    <location>
        <begin position="85"/>
        <end position="90"/>
    </location>
    <ligand>
        <name>ATP</name>
        <dbReference type="ChEBI" id="CHEBI:30616"/>
    </ligand>
</feature>
<evidence type="ECO:0000256" key="6">
    <source>
        <dbReference type="PROSITE-ProRule" id="PRU00843"/>
    </source>
</evidence>
<evidence type="ECO:0000256" key="5">
    <source>
        <dbReference type="ARBA" id="ARBA00022840"/>
    </source>
</evidence>
<proteinExistence type="inferred from homology"/>
<dbReference type="Gene3D" id="3.30.590.10">
    <property type="entry name" value="Glutamine synthetase/guanido kinase, catalytic domain"/>
    <property type="match status" value="1"/>
</dbReference>
<evidence type="ECO:0000256" key="3">
    <source>
        <dbReference type="ARBA" id="ARBA00022741"/>
    </source>
</evidence>
<dbReference type="Pfam" id="PF00217">
    <property type="entry name" value="ATP-gua_Ptrans"/>
    <property type="match status" value="1"/>
</dbReference>
<dbReference type="GO" id="GO:0004054">
    <property type="term" value="F:arginine kinase activity"/>
    <property type="evidence" value="ECO:0007669"/>
    <property type="project" value="UniProtKB-EC"/>
</dbReference>
<dbReference type="PANTHER" id="PTHR11547">
    <property type="entry name" value="ARGININE OR CREATINE KINASE"/>
    <property type="match status" value="1"/>
</dbReference>
<evidence type="ECO:0000313" key="8">
    <source>
        <dbReference type="EMBL" id="KAK2704725.1"/>
    </source>
</evidence>
<comment type="similarity">
    <text evidence="6">Belongs to the ATP:guanido phosphotransferase family.</text>
</comment>
<evidence type="ECO:0000313" key="9">
    <source>
        <dbReference type="Proteomes" id="UP001187531"/>
    </source>
</evidence>
<keyword evidence="4 6" id="KW-0418">Kinase</keyword>
<organism evidence="8 9">
    <name type="scientific">Artemia franciscana</name>
    <name type="common">Brine shrimp</name>
    <name type="synonym">Artemia sanfranciscana</name>
    <dbReference type="NCBI Taxonomy" id="6661"/>
    <lineage>
        <taxon>Eukaryota</taxon>
        <taxon>Metazoa</taxon>
        <taxon>Ecdysozoa</taxon>
        <taxon>Arthropoda</taxon>
        <taxon>Crustacea</taxon>
        <taxon>Branchiopoda</taxon>
        <taxon>Anostraca</taxon>
        <taxon>Artemiidae</taxon>
        <taxon>Artemia</taxon>
    </lineage>
</organism>